<dbReference type="Gene3D" id="1.20.120.1490">
    <property type="match status" value="1"/>
</dbReference>
<proteinExistence type="predicted"/>
<feature type="region of interest" description="Disordered" evidence="1">
    <location>
        <begin position="164"/>
        <end position="212"/>
    </location>
</feature>
<feature type="signal peptide" evidence="2">
    <location>
        <begin position="1"/>
        <end position="26"/>
    </location>
</feature>
<dbReference type="AlphaFoldDB" id="A0A2P1NHI9"/>
<dbReference type="GO" id="GO:0042597">
    <property type="term" value="C:periplasmic space"/>
    <property type="evidence" value="ECO:0007669"/>
    <property type="project" value="InterPro"/>
</dbReference>
<gene>
    <name evidence="3" type="ORF">C7H73_01765</name>
</gene>
<name>A0A2P1NHI9_9BURK</name>
<feature type="compositionally biased region" description="Low complexity" evidence="1">
    <location>
        <begin position="178"/>
        <end position="187"/>
    </location>
</feature>
<feature type="chain" id="PRO_5015111005" description="LTXXQ motif family protein" evidence="2">
    <location>
        <begin position="27"/>
        <end position="212"/>
    </location>
</feature>
<feature type="compositionally biased region" description="Low complexity" evidence="1">
    <location>
        <begin position="31"/>
        <end position="42"/>
    </location>
</feature>
<reference evidence="4" key="1">
    <citation type="submission" date="2018-03" db="EMBL/GenBank/DDBJ databases">
        <title>Genome sequencing of Melaminivora sp. strain SC2-7.</title>
        <authorList>
            <person name="Kim S.-J."/>
            <person name="Heo J."/>
            <person name="Ahn J.-H."/>
            <person name="Kwon S.-W."/>
        </authorList>
    </citation>
    <scope>NUCLEOTIDE SEQUENCE [LARGE SCALE GENOMIC DNA]</scope>
    <source>
        <strain evidence="4">SC2-7</strain>
    </source>
</reference>
<sequence length="212" mass="22753">MTRTRSTLAATACAALLALAGASSMAQTPAAPAAPVAASTSQGADAAPHARQRHAMTPEQRQQAHARRAEALRQKLALTPAQQPAWEAFQQAMEPGQRHARLDGGQRQDWQQLTTPERIDRMRALQAQRSAEFERRGDAVKTFYAALTPAQQKTFDAESSRMMARFGKGGGRGHHGQPGHPGMRHGQSQGGEQHAHPRGAQPAPQAASQTPQ</sequence>
<evidence type="ECO:0000313" key="4">
    <source>
        <dbReference type="Proteomes" id="UP000241829"/>
    </source>
</evidence>
<dbReference type="KEGG" id="melm:C7H73_01765"/>
<keyword evidence="2" id="KW-0732">Signal</keyword>
<organism evidence="3 4">
    <name type="scientific">Pulveribacter suum</name>
    <dbReference type="NCBI Taxonomy" id="2116657"/>
    <lineage>
        <taxon>Bacteria</taxon>
        <taxon>Pseudomonadati</taxon>
        <taxon>Pseudomonadota</taxon>
        <taxon>Betaproteobacteria</taxon>
        <taxon>Burkholderiales</taxon>
        <taxon>Comamonadaceae</taxon>
        <taxon>Pulveribacter</taxon>
    </lineage>
</organism>
<evidence type="ECO:0000256" key="1">
    <source>
        <dbReference type="SAM" id="MobiDB-lite"/>
    </source>
</evidence>
<feature type="region of interest" description="Disordered" evidence="1">
    <location>
        <begin position="31"/>
        <end position="63"/>
    </location>
</feature>
<evidence type="ECO:0000256" key="2">
    <source>
        <dbReference type="SAM" id="SignalP"/>
    </source>
</evidence>
<accession>A0A2P1NHI9</accession>
<dbReference type="Pfam" id="PF07813">
    <property type="entry name" value="LTXXQ"/>
    <property type="match status" value="1"/>
</dbReference>
<dbReference type="EMBL" id="CP027792">
    <property type="protein sequence ID" value="AVP56526.1"/>
    <property type="molecule type" value="Genomic_DNA"/>
</dbReference>
<evidence type="ECO:0008006" key="5">
    <source>
        <dbReference type="Google" id="ProtNLM"/>
    </source>
</evidence>
<protein>
    <recommendedName>
        <fullName evidence="5">LTXXQ motif family protein</fullName>
    </recommendedName>
</protein>
<keyword evidence="4" id="KW-1185">Reference proteome</keyword>
<evidence type="ECO:0000313" key="3">
    <source>
        <dbReference type="EMBL" id="AVP56526.1"/>
    </source>
</evidence>
<feature type="compositionally biased region" description="Low complexity" evidence="1">
    <location>
        <begin position="198"/>
        <end position="212"/>
    </location>
</feature>
<dbReference type="InterPro" id="IPR012899">
    <property type="entry name" value="LTXXQ"/>
</dbReference>
<dbReference type="Proteomes" id="UP000241829">
    <property type="component" value="Chromosome"/>
</dbReference>
<dbReference type="RefSeq" id="WP_106845087.1">
    <property type="nucleotide sequence ID" value="NZ_CP027792.1"/>
</dbReference>
<dbReference type="OrthoDB" id="5298564at2"/>